<protein>
    <submittedName>
        <fullName evidence="3">Class I SAM-dependent methyltransferase</fullName>
    </submittedName>
</protein>
<dbReference type="GO" id="GO:0008168">
    <property type="term" value="F:methyltransferase activity"/>
    <property type="evidence" value="ECO:0007669"/>
    <property type="project" value="UniProtKB-KW"/>
</dbReference>
<sequence length="280" mass="31857">MSHKQQVVLGEVQETLLIPLYGRAVEARKPRSVLRDPRSVEMVDSIDYDFAKLDSSNQALFACAMRTAIIDEWVRGFLAEHPSGTVVELGTGLNTRFDRVDNGTVRWIDIDLPDVIELRRAFFGDKDRYRMIAASITEDAWLDEVVRSGGPYLLVSEAVLAYLAEEDVRSLFRRVASRLPGAWVVTDTFSRMLVEQILARDVRKVMSMKMLWTCGDPREVERWGVGARLLETRNLGQPQAALRRRMPPVYRVGMAVADRLGGRRLDGYRLNLYKVAEPDK</sequence>
<reference evidence="4" key="1">
    <citation type="journal article" date="2019" name="Int. J. Syst. Evol. Microbiol.">
        <title>The Global Catalogue of Microorganisms (GCM) 10K type strain sequencing project: providing services to taxonomists for standard genome sequencing and annotation.</title>
        <authorList>
            <consortium name="The Broad Institute Genomics Platform"/>
            <consortium name="The Broad Institute Genome Sequencing Center for Infectious Disease"/>
            <person name="Wu L."/>
            <person name="Ma J."/>
        </authorList>
    </citation>
    <scope>NUCLEOTIDE SEQUENCE [LARGE SCALE GENOMIC DNA]</scope>
    <source>
        <strain evidence="4">JCM 17695</strain>
    </source>
</reference>
<dbReference type="InterPro" id="IPR016874">
    <property type="entry name" value="TcmP-like"/>
</dbReference>
<dbReference type="EMBL" id="JBHTEY010000004">
    <property type="protein sequence ID" value="MFC7614583.1"/>
    <property type="molecule type" value="Genomic_DNA"/>
</dbReference>
<organism evidence="3 4">
    <name type="scientific">Actinokineospora soli</name>
    <dbReference type="NCBI Taxonomy" id="1048753"/>
    <lineage>
        <taxon>Bacteria</taxon>
        <taxon>Bacillati</taxon>
        <taxon>Actinomycetota</taxon>
        <taxon>Actinomycetes</taxon>
        <taxon>Pseudonocardiales</taxon>
        <taxon>Pseudonocardiaceae</taxon>
        <taxon>Actinokineospora</taxon>
    </lineage>
</organism>
<evidence type="ECO:0000256" key="1">
    <source>
        <dbReference type="ARBA" id="ARBA00022603"/>
    </source>
</evidence>
<dbReference type="Gene3D" id="3.40.50.150">
    <property type="entry name" value="Vaccinia Virus protein VP39"/>
    <property type="match status" value="1"/>
</dbReference>
<keyword evidence="1 3" id="KW-0489">Methyltransferase</keyword>
<name>A0ABW2TPW3_9PSEU</name>
<proteinExistence type="predicted"/>
<evidence type="ECO:0000313" key="3">
    <source>
        <dbReference type="EMBL" id="MFC7614583.1"/>
    </source>
</evidence>
<dbReference type="PANTHER" id="PTHR43619:SF2">
    <property type="entry name" value="S-ADENOSYL-L-METHIONINE-DEPENDENT METHYLTRANSFERASES SUPERFAMILY PROTEIN"/>
    <property type="match status" value="1"/>
</dbReference>
<keyword evidence="4" id="KW-1185">Reference proteome</keyword>
<gene>
    <name evidence="3" type="ORF">ACFQV2_14660</name>
</gene>
<dbReference type="SUPFAM" id="SSF53335">
    <property type="entry name" value="S-adenosyl-L-methionine-dependent methyltransferases"/>
    <property type="match status" value="1"/>
</dbReference>
<accession>A0ABW2TPW3</accession>
<dbReference type="Pfam" id="PF04072">
    <property type="entry name" value="LCM"/>
    <property type="match status" value="1"/>
</dbReference>
<dbReference type="PANTHER" id="PTHR43619">
    <property type="entry name" value="S-ADENOSYL-L-METHIONINE-DEPENDENT METHYLTRANSFERASE YKTD-RELATED"/>
    <property type="match status" value="1"/>
</dbReference>
<dbReference type="InterPro" id="IPR007213">
    <property type="entry name" value="Ppm1/Ppm2/Tcmp"/>
</dbReference>
<dbReference type="PIRSF" id="PIRSF028177">
    <property type="entry name" value="Polyketide_synth_Omtfrase_TcmP"/>
    <property type="match status" value="1"/>
</dbReference>
<dbReference type="Proteomes" id="UP001596512">
    <property type="component" value="Unassembled WGS sequence"/>
</dbReference>
<comment type="caution">
    <text evidence="3">The sequence shown here is derived from an EMBL/GenBank/DDBJ whole genome shotgun (WGS) entry which is preliminary data.</text>
</comment>
<evidence type="ECO:0000313" key="4">
    <source>
        <dbReference type="Proteomes" id="UP001596512"/>
    </source>
</evidence>
<evidence type="ECO:0000256" key="2">
    <source>
        <dbReference type="ARBA" id="ARBA00022679"/>
    </source>
</evidence>
<keyword evidence="2" id="KW-0808">Transferase</keyword>
<dbReference type="GO" id="GO:0032259">
    <property type="term" value="P:methylation"/>
    <property type="evidence" value="ECO:0007669"/>
    <property type="project" value="UniProtKB-KW"/>
</dbReference>
<dbReference type="InterPro" id="IPR029063">
    <property type="entry name" value="SAM-dependent_MTases_sf"/>
</dbReference>